<dbReference type="Proteomes" id="UP001162162">
    <property type="component" value="Unassembled WGS sequence"/>
</dbReference>
<dbReference type="Gene3D" id="1.10.8.20">
    <property type="entry name" value="N-terminal domain of phosphatidylinositol transfer protein sec14p"/>
    <property type="match status" value="1"/>
</dbReference>
<dbReference type="PANTHER" id="PTHR10174:SF224">
    <property type="entry name" value="RETINOL-BINDING PROTEIN PINTA"/>
    <property type="match status" value="1"/>
</dbReference>
<dbReference type="InterPro" id="IPR001251">
    <property type="entry name" value="CRAL-TRIO_dom"/>
</dbReference>
<evidence type="ECO:0000313" key="2">
    <source>
        <dbReference type="EMBL" id="KAJ8938911.1"/>
    </source>
</evidence>
<dbReference type="SUPFAM" id="SSF46938">
    <property type="entry name" value="CRAL/TRIO N-terminal domain"/>
    <property type="match status" value="1"/>
</dbReference>
<name>A0AAV8XLL5_9CUCU</name>
<comment type="caution">
    <text evidence="2">The sequence shown here is derived from an EMBL/GenBank/DDBJ whole genome shotgun (WGS) entry which is preliminary data.</text>
</comment>
<evidence type="ECO:0000259" key="1">
    <source>
        <dbReference type="PROSITE" id="PS50191"/>
    </source>
</evidence>
<dbReference type="Gene3D" id="1.20.5.1200">
    <property type="entry name" value="Alpha-tocopherol transfer"/>
    <property type="match status" value="1"/>
</dbReference>
<dbReference type="PROSITE" id="PS50191">
    <property type="entry name" value="CRAL_TRIO"/>
    <property type="match status" value="1"/>
</dbReference>
<feature type="domain" description="CRAL-TRIO" evidence="1">
    <location>
        <begin position="51"/>
        <end position="244"/>
    </location>
</feature>
<gene>
    <name evidence="2" type="ORF">NQ318_008664</name>
</gene>
<accession>A0AAV8XLL5</accession>
<dbReference type="InterPro" id="IPR036865">
    <property type="entry name" value="CRAL-TRIO_dom_sf"/>
</dbReference>
<dbReference type="GO" id="GO:0016020">
    <property type="term" value="C:membrane"/>
    <property type="evidence" value="ECO:0007669"/>
    <property type="project" value="TreeGrafter"/>
</dbReference>
<keyword evidence="3" id="KW-1185">Reference proteome</keyword>
<dbReference type="Gene3D" id="3.40.525.10">
    <property type="entry name" value="CRAL-TRIO lipid binding domain"/>
    <property type="match status" value="1"/>
</dbReference>
<proteinExistence type="predicted"/>
<dbReference type="GO" id="GO:1902936">
    <property type="term" value="F:phosphatidylinositol bisphosphate binding"/>
    <property type="evidence" value="ECO:0007669"/>
    <property type="project" value="TreeGrafter"/>
</dbReference>
<reference evidence="2" key="1">
    <citation type="journal article" date="2023" name="Insect Mol. Biol.">
        <title>Genome sequencing provides insights into the evolution of gene families encoding plant cell wall-degrading enzymes in longhorned beetles.</title>
        <authorList>
            <person name="Shin N.R."/>
            <person name="Okamura Y."/>
            <person name="Kirsch R."/>
            <person name="Pauchet Y."/>
        </authorList>
    </citation>
    <scope>NUCLEOTIDE SEQUENCE</scope>
    <source>
        <strain evidence="2">AMC_N1</strain>
    </source>
</reference>
<evidence type="ECO:0000313" key="3">
    <source>
        <dbReference type="Proteomes" id="UP001162162"/>
    </source>
</evidence>
<dbReference type="SUPFAM" id="SSF52087">
    <property type="entry name" value="CRAL/TRIO domain"/>
    <property type="match status" value="1"/>
</dbReference>
<organism evidence="2 3">
    <name type="scientific">Aromia moschata</name>
    <dbReference type="NCBI Taxonomy" id="1265417"/>
    <lineage>
        <taxon>Eukaryota</taxon>
        <taxon>Metazoa</taxon>
        <taxon>Ecdysozoa</taxon>
        <taxon>Arthropoda</taxon>
        <taxon>Hexapoda</taxon>
        <taxon>Insecta</taxon>
        <taxon>Pterygota</taxon>
        <taxon>Neoptera</taxon>
        <taxon>Endopterygota</taxon>
        <taxon>Coleoptera</taxon>
        <taxon>Polyphaga</taxon>
        <taxon>Cucujiformia</taxon>
        <taxon>Chrysomeloidea</taxon>
        <taxon>Cerambycidae</taxon>
        <taxon>Cerambycinae</taxon>
        <taxon>Callichromatini</taxon>
        <taxon>Aromia</taxon>
    </lineage>
</organism>
<dbReference type="Pfam" id="PF00650">
    <property type="entry name" value="CRAL_TRIO"/>
    <property type="match status" value="1"/>
</dbReference>
<dbReference type="InterPro" id="IPR036273">
    <property type="entry name" value="CRAL/TRIO_N_dom_sf"/>
</dbReference>
<protein>
    <recommendedName>
        <fullName evidence="1">CRAL-TRIO domain-containing protein</fullName>
    </recommendedName>
</protein>
<dbReference type="PANTHER" id="PTHR10174">
    <property type="entry name" value="ALPHA-TOCOPHEROL TRANSFER PROTEIN-RELATED"/>
    <property type="match status" value="1"/>
</dbReference>
<dbReference type="SMART" id="SM00516">
    <property type="entry name" value="SEC14"/>
    <property type="match status" value="1"/>
</dbReference>
<dbReference type="EMBL" id="JAPWTK010000521">
    <property type="protein sequence ID" value="KAJ8938911.1"/>
    <property type="molecule type" value="Genomic_DNA"/>
</dbReference>
<dbReference type="PRINTS" id="PR00180">
    <property type="entry name" value="CRETINALDHBP"/>
</dbReference>
<sequence>MVDRYVSTLDETDRQYIVEYLNETDESREKALDEIKRWLTEEKPDLHARSEEKHILPFLRGCKFNLDKTKAKLTNYYTMRRDRPEWFQNRDPSLPLIQELVKLGVFVPLKLSHEKKLVVVIRTAAHNPRRHKMEDVFKAGKMIYGVVAIFDMAGVGIGHALQLSPSMIRNAVHAWQNYHCKPKQLEFINAPVHVNLMLNIFKGFMSEKLKKRVRVHFKGSGQLHEAVERKVLPPEYGGDGDDMESLIGYWNEAAGVPRLVC</sequence>
<dbReference type="AlphaFoldDB" id="A0AAV8XLL5"/>
<dbReference type="CDD" id="cd00170">
    <property type="entry name" value="SEC14"/>
    <property type="match status" value="1"/>
</dbReference>